<sequence>MALLSFIYLIGSLRTNIVFLLIFVVATIGFSMAAAGFFSLALANNAYGEQMIIGTGACFFAAAVFGWYLTLAAIIEIQEVPIPSLPLVDLSTKIKAKSLVRAAKDAKRSQ</sequence>
<comment type="caution">
    <text evidence="7">The sequence shown here is derived from an EMBL/GenBank/DDBJ whole genome shotgun (WGS) entry which is preliminary data.</text>
</comment>
<dbReference type="PANTHER" id="PTHR31123">
    <property type="entry name" value="ACCUMULATION OF DYADS PROTEIN 2-RELATED"/>
    <property type="match status" value="1"/>
</dbReference>
<evidence type="ECO:0000313" key="8">
    <source>
        <dbReference type="Proteomes" id="UP001274830"/>
    </source>
</evidence>
<keyword evidence="5 6" id="KW-0472">Membrane</keyword>
<reference evidence="7" key="1">
    <citation type="submission" date="2023-07" db="EMBL/GenBank/DDBJ databases">
        <title>Black Yeasts Isolated from many extreme environments.</title>
        <authorList>
            <person name="Coleine C."/>
            <person name="Stajich J.E."/>
            <person name="Selbmann L."/>
        </authorList>
    </citation>
    <scope>NUCLEOTIDE SEQUENCE</scope>
    <source>
        <strain evidence="7">CCFEE 5485</strain>
    </source>
</reference>
<gene>
    <name evidence="7" type="ORF">LTR78_004410</name>
</gene>
<dbReference type="InterPro" id="IPR000791">
    <property type="entry name" value="Gpr1/Fun34/SatP-like"/>
</dbReference>
<dbReference type="Pfam" id="PF01184">
    <property type="entry name" value="Gpr1_Fun34_YaaH"/>
    <property type="match status" value="1"/>
</dbReference>
<keyword evidence="3 6" id="KW-0812">Transmembrane</keyword>
<evidence type="ECO:0000256" key="4">
    <source>
        <dbReference type="ARBA" id="ARBA00022989"/>
    </source>
</evidence>
<comment type="subcellular location">
    <subcellularLocation>
        <location evidence="1">Membrane</location>
        <topology evidence="1">Multi-pass membrane protein</topology>
    </subcellularLocation>
</comment>
<evidence type="ECO:0000256" key="1">
    <source>
        <dbReference type="ARBA" id="ARBA00004141"/>
    </source>
</evidence>
<proteinExistence type="inferred from homology"/>
<dbReference type="GO" id="GO:0005886">
    <property type="term" value="C:plasma membrane"/>
    <property type="evidence" value="ECO:0007669"/>
    <property type="project" value="TreeGrafter"/>
</dbReference>
<dbReference type="EMBL" id="JAUTXT010000013">
    <property type="protein sequence ID" value="KAK3675769.1"/>
    <property type="molecule type" value="Genomic_DNA"/>
</dbReference>
<comment type="similarity">
    <text evidence="2">Belongs to the acetate uptake transporter (AceTr) (TC 2.A.96) family.</text>
</comment>
<evidence type="ECO:0000256" key="2">
    <source>
        <dbReference type="ARBA" id="ARBA00005587"/>
    </source>
</evidence>
<name>A0AAE0WQ26_9PEZI</name>
<protein>
    <submittedName>
        <fullName evidence="7">Uncharacterized protein</fullName>
    </submittedName>
</protein>
<organism evidence="7 8">
    <name type="scientific">Recurvomyces mirabilis</name>
    <dbReference type="NCBI Taxonomy" id="574656"/>
    <lineage>
        <taxon>Eukaryota</taxon>
        <taxon>Fungi</taxon>
        <taxon>Dikarya</taxon>
        <taxon>Ascomycota</taxon>
        <taxon>Pezizomycotina</taxon>
        <taxon>Dothideomycetes</taxon>
        <taxon>Dothideomycetidae</taxon>
        <taxon>Mycosphaerellales</taxon>
        <taxon>Teratosphaeriaceae</taxon>
        <taxon>Recurvomyces</taxon>
    </lineage>
</organism>
<evidence type="ECO:0000256" key="6">
    <source>
        <dbReference type="SAM" id="Phobius"/>
    </source>
</evidence>
<feature type="transmembrane region" description="Helical" evidence="6">
    <location>
        <begin position="17"/>
        <end position="40"/>
    </location>
</feature>
<dbReference type="AlphaFoldDB" id="A0AAE0WQ26"/>
<dbReference type="PANTHER" id="PTHR31123:SF4">
    <property type="entry name" value="PROTEIN ALCS"/>
    <property type="match status" value="1"/>
</dbReference>
<dbReference type="InterPro" id="IPR051633">
    <property type="entry name" value="AceTr"/>
</dbReference>
<keyword evidence="8" id="KW-1185">Reference proteome</keyword>
<evidence type="ECO:0000256" key="3">
    <source>
        <dbReference type="ARBA" id="ARBA00022692"/>
    </source>
</evidence>
<dbReference type="Proteomes" id="UP001274830">
    <property type="component" value="Unassembled WGS sequence"/>
</dbReference>
<dbReference type="GO" id="GO:0015123">
    <property type="term" value="F:acetate transmembrane transporter activity"/>
    <property type="evidence" value="ECO:0007669"/>
    <property type="project" value="TreeGrafter"/>
</dbReference>
<accession>A0AAE0WQ26</accession>
<evidence type="ECO:0000256" key="5">
    <source>
        <dbReference type="ARBA" id="ARBA00023136"/>
    </source>
</evidence>
<keyword evidence="4 6" id="KW-1133">Transmembrane helix</keyword>
<feature type="transmembrane region" description="Helical" evidence="6">
    <location>
        <begin position="52"/>
        <end position="75"/>
    </location>
</feature>
<evidence type="ECO:0000313" key="7">
    <source>
        <dbReference type="EMBL" id="KAK3675769.1"/>
    </source>
</evidence>